<keyword evidence="6" id="KW-0539">Nucleus</keyword>
<keyword evidence="4" id="KW-0238">DNA-binding</keyword>
<dbReference type="OrthoDB" id="10551151at2759"/>
<evidence type="ECO:0000256" key="5">
    <source>
        <dbReference type="ARBA" id="ARBA00023163"/>
    </source>
</evidence>
<evidence type="ECO:0000313" key="9">
    <source>
        <dbReference type="EMBL" id="EFC42301.1"/>
    </source>
</evidence>
<name>D2VLF1_NAEGR</name>
<feature type="region of interest" description="Disordered" evidence="7">
    <location>
        <begin position="92"/>
        <end position="163"/>
    </location>
</feature>
<dbReference type="GeneID" id="8851865"/>
<evidence type="ECO:0000256" key="7">
    <source>
        <dbReference type="SAM" id="MobiDB-lite"/>
    </source>
</evidence>
<feature type="region of interest" description="Disordered" evidence="7">
    <location>
        <begin position="49"/>
        <end position="68"/>
    </location>
</feature>
<dbReference type="InterPro" id="IPR044607">
    <property type="entry name" value="RKD-like"/>
</dbReference>
<evidence type="ECO:0000256" key="6">
    <source>
        <dbReference type="ARBA" id="ARBA00023242"/>
    </source>
</evidence>
<sequence length="277" mass="31048">MISQHTSLNYSSSNTNTCIPSHYSRPLSPPTNTSLPSIHSLKEFSHQPQYSQSCPVRTATHTNSQYPHHYYPLTHHHTNIDQQYAYAPVNNTTNLYHNNSNSSHSDALSSEDSNTSNQHVNRTSPSPIKVKNNKSDNKQKVKSPNTTNAPNTTNGIKKKRKTKKNKIIIATSELVRCMTLPQTVAAKKLKVSLSTLKRRFYELSVGRWPSIAPTNEPGSSSKTEEDMYVESTDATPEQKLSLSFIMNKKECPESSVIDNLSMVILKVAFTLNTNEEK</sequence>
<dbReference type="RefSeq" id="XP_002675045.1">
    <property type="nucleotide sequence ID" value="XM_002674999.1"/>
</dbReference>
<reference evidence="9 10" key="1">
    <citation type="journal article" date="2010" name="Cell">
        <title>The genome of Naegleria gruberi illuminates early eukaryotic versatility.</title>
        <authorList>
            <person name="Fritz-Laylin L.K."/>
            <person name="Prochnik S.E."/>
            <person name="Ginger M.L."/>
            <person name="Dacks J.B."/>
            <person name="Carpenter M.L."/>
            <person name="Field M.C."/>
            <person name="Kuo A."/>
            <person name="Paredez A."/>
            <person name="Chapman J."/>
            <person name="Pham J."/>
            <person name="Shu S."/>
            <person name="Neupane R."/>
            <person name="Cipriano M."/>
            <person name="Mancuso J."/>
            <person name="Tu H."/>
            <person name="Salamov A."/>
            <person name="Lindquist E."/>
            <person name="Shapiro H."/>
            <person name="Lucas S."/>
            <person name="Grigoriev I.V."/>
            <person name="Cande W.Z."/>
            <person name="Fulton C."/>
            <person name="Rokhsar D.S."/>
            <person name="Dawson S.C."/>
        </authorList>
    </citation>
    <scope>NUCLEOTIDE SEQUENCE [LARGE SCALE GENOMIC DNA]</scope>
    <source>
        <strain evidence="9 10">NEG-M</strain>
    </source>
</reference>
<dbReference type="PANTHER" id="PTHR46373:SF2">
    <property type="entry name" value="RWP-RK DOMAIN-CONTAINING PROTEIN"/>
    <property type="match status" value="1"/>
</dbReference>
<dbReference type="KEGG" id="ngr:NAEGRDRAFT_80437"/>
<proteinExistence type="predicted"/>
<dbReference type="Pfam" id="PF02042">
    <property type="entry name" value="RWP-RK"/>
    <property type="match status" value="1"/>
</dbReference>
<dbReference type="InParanoid" id="D2VLF1"/>
<dbReference type="Proteomes" id="UP000006671">
    <property type="component" value="Unassembled WGS sequence"/>
</dbReference>
<dbReference type="InterPro" id="IPR003035">
    <property type="entry name" value="RWP-RK_dom"/>
</dbReference>
<keyword evidence="2" id="KW-0805">Transcription regulation</keyword>
<keyword evidence="10" id="KW-1185">Reference proteome</keyword>
<feature type="compositionally biased region" description="Polar residues" evidence="7">
    <location>
        <begin position="49"/>
        <end position="65"/>
    </location>
</feature>
<gene>
    <name evidence="9" type="ORF">NAEGRDRAFT_80437</name>
</gene>
<keyword evidence="3" id="KW-0175">Coiled coil</keyword>
<dbReference type="PROSITE" id="PS51519">
    <property type="entry name" value="RWP_RK"/>
    <property type="match status" value="1"/>
</dbReference>
<keyword evidence="5" id="KW-0804">Transcription</keyword>
<evidence type="ECO:0000256" key="3">
    <source>
        <dbReference type="ARBA" id="ARBA00023054"/>
    </source>
</evidence>
<feature type="compositionally biased region" description="Low complexity" evidence="7">
    <location>
        <begin position="144"/>
        <end position="155"/>
    </location>
</feature>
<evidence type="ECO:0000256" key="1">
    <source>
        <dbReference type="ARBA" id="ARBA00004049"/>
    </source>
</evidence>
<dbReference type="AlphaFoldDB" id="D2VLF1"/>
<protein>
    <recommendedName>
        <fullName evidence="8">RWP-RK domain-containing protein</fullName>
    </recommendedName>
</protein>
<dbReference type="GO" id="GO:0003677">
    <property type="term" value="F:DNA binding"/>
    <property type="evidence" value="ECO:0007669"/>
    <property type="project" value="UniProtKB-KW"/>
</dbReference>
<evidence type="ECO:0000259" key="8">
    <source>
        <dbReference type="PROSITE" id="PS51519"/>
    </source>
</evidence>
<feature type="compositionally biased region" description="Polar residues" evidence="7">
    <location>
        <begin position="115"/>
        <end position="126"/>
    </location>
</feature>
<dbReference type="VEuPathDB" id="AmoebaDB:NAEGRDRAFT_80437"/>
<accession>D2VLF1</accession>
<dbReference type="GO" id="GO:0003700">
    <property type="term" value="F:DNA-binding transcription factor activity"/>
    <property type="evidence" value="ECO:0007669"/>
    <property type="project" value="InterPro"/>
</dbReference>
<feature type="domain" description="RWP-RK" evidence="8">
    <location>
        <begin position="152"/>
        <end position="238"/>
    </location>
</feature>
<feature type="compositionally biased region" description="Low complexity" evidence="7">
    <location>
        <begin position="92"/>
        <end position="114"/>
    </location>
</feature>
<evidence type="ECO:0000313" key="10">
    <source>
        <dbReference type="Proteomes" id="UP000006671"/>
    </source>
</evidence>
<organism evidence="10">
    <name type="scientific">Naegleria gruberi</name>
    <name type="common">Amoeba</name>
    <dbReference type="NCBI Taxonomy" id="5762"/>
    <lineage>
        <taxon>Eukaryota</taxon>
        <taxon>Discoba</taxon>
        <taxon>Heterolobosea</taxon>
        <taxon>Tetramitia</taxon>
        <taxon>Eutetramitia</taxon>
        <taxon>Vahlkampfiidae</taxon>
        <taxon>Naegleria</taxon>
    </lineage>
</organism>
<dbReference type="PANTHER" id="PTHR46373">
    <property type="entry name" value="PROTEIN RKD4"/>
    <property type="match status" value="1"/>
</dbReference>
<dbReference type="EMBL" id="GG738880">
    <property type="protein sequence ID" value="EFC42301.1"/>
    <property type="molecule type" value="Genomic_DNA"/>
</dbReference>
<evidence type="ECO:0000256" key="2">
    <source>
        <dbReference type="ARBA" id="ARBA00023015"/>
    </source>
</evidence>
<evidence type="ECO:0000256" key="4">
    <source>
        <dbReference type="ARBA" id="ARBA00023125"/>
    </source>
</evidence>
<comment type="function">
    <text evidence="1">Putative transcription factor.</text>
</comment>